<proteinExistence type="predicted"/>
<evidence type="ECO:0008006" key="4">
    <source>
        <dbReference type="Google" id="ProtNLM"/>
    </source>
</evidence>
<dbReference type="SUPFAM" id="SSF54427">
    <property type="entry name" value="NTF2-like"/>
    <property type="match status" value="1"/>
</dbReference>
<organism evidence="2 3">
    <name type="scientific">Nocardia rhizosphaerihabitans</name>
    <dbReference type="NCBI Taxonomy" id="1691570"/>
    <lineage>
        <taxon>Bacteria</taxon>
        <taxon>Bacillati</taxon>
        <taxon>Actinomycetota</taxon>
        <taxon>Actinomycetes</taxon>
        <taxon>Mycobacteriales</taxon>
        <taxon>Nocardiaceae</taxon>
        <taxon>Nocardia</taxon>
    </lineage>
</organism>
<name>A0ABQ2L1S6_9NOCA</name>
<evidence type="ECO:0000313" key="2">
    <source>
        <dbReference type="EMBL" id="GGN99158.1"/>
    </source>
</evidence>
<dbReference type="EMBL" id="BMNE01000012">
    <property type="protein sequence ID" value="GGN99158.1"/>
    <property type="molecule type" value="Genomic_DNA"/>
</dbReference>
<dbReference type="Gene3D" id="3.10.450.50">
    <property type="match status" value="1"/>
</dbReference>
<keyword evidence="3" id="KW-1185">Reference proteome</keyword>
<feature type="transmembrane region" description="Helical" evidence="1">
    <location>
        <begin position="19"/>
        <end position="42"/>
    </location>
</feature>
<dbReference type="Proteomes" id="UP000658127">
    <property type="component" value="Unassembled WGS sequence"/>
</dbReference>
<sequence length="157" mass="16431">MPQTAAADDPQAPARSKRWLLAVGGAAVLVIALIVTVVALMSGDGSPEGQVRTAIGAYADALRSGDLDDLRSSTCGQLHEFYQGITAEQFKGVHQLSTERGSIPVVDSVDAVRITGDSALAEATVYTSADPSKRTARTFDLQRTDGSWKVCDPAGTP</sequence>
<dbReference type="InterPro" id="IPR032710">
    <property type="entry name" value="NTF2-like_dom_sf"/>
</dbReference>
<evidence type="ECO:0000313" key="3">
    <source>
        <dbReference type="Proteomes" id="UP000658127"/>
    </source>
</evidence>
<reference evidence="3" key="1">
    <citation type="journal article" date="2019" name="Int. J. Syst. Evol. Microbiol.">
        <title>The Global Catalogue of Microorganisms (GCM) 10K type strain sequencing project: providing services to taxonomists for standard genome sequencing and annotation.</title>
        <authorList>
            <consortium name="The Broad Institute Genomics Platform"/>
            <consortium name="The Broad Institute Genome Sequencing Center for Infectious Disease"/>
            <person name="Wu L."/>
            <person name="Ma J."/>
        </authorList>
    </citation>
    <scope>NUCLEOTIDE SEQUENCE [LARGE SCALE GENOMIC DNA]</scope>
    <source>
        <strain evidence="3">CGMCC 4.7329</strain>
    </source>
</reference>
<keyword evidence="1" id="KW-0472">Membrane</keyword>
<protein>
    <recommendedName>
        <fullName evidence="4">Lumazine-binding protein</fullName>
    </recommendedName>
</protein>
<comment type="caution">
    <text evidence="2">The sequence shown here is derived from an EMBL/GenBank/DDBJ whole genome shotgun (WGS) entry which is preliminary data.</text>
</comment>
<keyword evidence="1" id="KW-0812">Transmembrane</keyword>
<keyword evidence="1" id="KW-1133">Transmembrane helix</keyword>
<accession>A0ABQ2L1S6</accession>
<evidence type="ECO:0000256" key="1">
    <source>
        <dbReference type="SAM" id="Phobius"/>
    </source>
</evidence>
<gene>
    <name evidence="2" type="ORF">GCM10011610_66810</name>
</gene>